<evidence type="ECO:0000256" key="5">
    <source>
        <dbReference type="ARBA" id="ARBA00023180"/>
    </source>
</evidence>
<protein>
    <submittedName>
        <fullName evidence="11">Putative conserved secreted protein</fullName>
    </submittedName>
</protein>
<feature type="binding site" evidence="8">
    <location>
        <position position="350"/>
    </location>
    <ligand>
        <name>Mn(2+)</name>
        <dbReference type="ChEBI" id="CHEBI:29035"/>
    </ligand>
</feature>
<feature type="binding site" evidence="7">
    <location>
        <position position="340"/>
    </location>
    <ligand>
        <name>ATP</name>
        <dbReference type="ChEBI" id="CHEBI:30616"/>
    </ligand>
</feature>
<keyword evidence="7" id="KW-0067">ATP-binding</keyword>
<organism evidence="11">
    <name type="scientific">Culex tarsalis</name>
    <name type="common">Encephalitis mosquito</name>
    <dbReference type="NCBI Taxonomy" id="7177"/>
    <lineage>
        <taxon>Eukaryota</taxon>
        <taxon>Metazoa</taxon>
        <taxon>Ecdysozoa</taxon>
        <taxon>Arthropoda</taxon>
        <taxon>Hexapoda</taxon>
        <taxon>Insecta</taxon>
        <taxon>Pterygota</taxon>
        <taxon>Neoptera</taxon>
        <taxon>Endopterygota</taxon>
        <taxon>Diptera</taxon>
        <taxon>Nematocera</taxon>
        <taxon>Culicoidea</taxon>
        <taxon>Culicidae</taxon>
        <taxon>Culicinae</taxon>
        <taxon>Culicini</taxon>
        <taxon>Culex</taxon>
        <taxon>Culex</taxon>
    </lineage>
</organism>
<evidence type="ECO:0000256" key="8">
    <source>
        <dbReference type="PIRSR" id="PIRSR624869-3"/>
    </source>
</evidence>
<dbReference type="GO" id="GO:0046872">
    <property type="term" value="F:metal ion binding"/>
    <property type="evidence" value="ECO:0007669"/>
    <property type="project" value="UniProtKB-KW"/>
</dbReference>
<evidence type="ECO:0000256" key="3">
    <source>
        <dbReference type="ARBA" id="ARBA00023034"/>
    </source>
</evidence>
<comment type="subcellular location">
    <subcellularLocation>
        <location evidence="1">Golgi apparatus</location>
    </subcellularLocation>
</comment>
<evidence type="ECO:0000256" key="6">
    <source>
        <dbReference type="PIRSR" id="PIRSR624869-1"/>
    </source>
</evidence>
<name>A0A1Q3FB93_CULTA</name>
<feature type="binding site" evidence="8">
    <location>
        <position position="192"/>
    </location>
    <ligand>
        <name>Mn(2+)</name>
        <dbReference type="ChEBI" id="CHEBI:29035"/>
    </ligand>
</feature>
<feature type="binding site" evidence="7">
    <location>
        <position position="157"/>
    </location>
    <ligand>
        <name>ATP</name>
        <dbReference type="ChEBI" id="CHEBI:30616"/>
    </ligand>
</feature>
<evidence type="ECO:0000256" key="9">
    <source>
        <dbReference type="SAM" id="Phobius"/>
    </source>
</evidence>
<keyword evidence="8" id="KW-0479">Metal-binding</keyword>
<keyword evidence="9" id="KW-0812">Transmembrane</keyword>
<dbReference type="InterPro" id="IPR024869">
    <property type="entry name" value="FAM20"/>
</dbReference>
<dbReference type="PANTHER" id="PTHR12450">
    <property type="entry name" value="DENTIN MATRIX PROTEIN 4 PROTEIN FAM20"/>
    <property type="match status" value="1"/>
</dbReference>
<comment type="cofactor">
    <cofactor evidence="8">
        <name>Mn(2+)</name>
        <dbReference type="ChEBI" id="CHEBI:29035"/>
    </cofactor>
</comment>
<dbReference type="Pfam" id="PF06702">
    <property type="entry name" value="Fam20C"/>
    <property type="match status" value="1"/>
</dbReference>
<evidence type="ECO:0000259" key="10">
    <source>
        <dbReference type="Pfam" id="PF06702"/>
    </source>
</evidence>
<reference evidence="11" key="1">
    <citation type="submission" date="2017-01" db="EMBL/GenBank/DDBJ databases">
        <title>A deep insight into the sialotranscriptome of adult male and female Cluex tarsalis mosquitoes.</title>
        <authorList>
            <person name="Ribeiro J.M."/>
            <person name="Moreira F."/>
            <person name="Bernard K.A."/>
            <person name="Calvo E."/>
        </authorList>
    </citation>
    <scope>NUCLEOTIDE SEQUENCE</scope>
    <source>
        <strain evidence="11">Kern County</strain>
        <tissue evidence="11">Salivary glands</tissue>
    </source>
</reference>
<keyword evidence="4" id="KW-1015">Disulfide bond</keyword>
<keyword evidence="8" id="KW-0464">Manganese</keyword>
<keyword evidence="9" id="KW-0472">Membrane</keyword>
<comment type="similarity">
    <text evidence="2">Belongs to the FAM20 family.</text>
</comment>
<feature type="binding site" evidence="7">
    <location>
        <position position="173"/>
    </location>
    <ligand>
        <name>ATP</name>
        <dbReference type="ChEBI" id="CHEBI:30616"/>
    </ligand>
</feature>
<keyword evidence="7" id="KW-0547">Nucleotide-binding</keyword>
<dbReference type="EMBL" id="GFDL01010204">
    <property type="protein sequence ID" value="JAV24841.1"/>
    <property type="molecule type" value="Transcribed_RNA"/>
</dbReference>
<proteinExistence type="inferred from homology"/>
<feature type="active site" evidence="6">
    <location>
        <position position="335"/>
    </location>
</feature>
<feature type="domain" description="FAM20 C-terminal" evidence="10">
    <location>
        <begin position="240"/>
        <end position="436"/>
    </location>
</feature>
<evidence type="ECO:0000313" key="11">
    <source>
        <dbReference type="EMBL" id="JAV24841.1"/>
    </source>
</evidence>
<keyword evidence="9" id="KW-1133">Transmembrane helix</keyword>
<keyword evidence="3" id="KW-0333">Golgi apparatus</keyword>
<dbReference type="GO" id="GO:0016773">
    <property type="term" value="F:phosphotransferase activity, alcohol group as acceptor"/>
    <property type="evidence" value="ECO:0007669"/>
    <property type="project" value="TreeGrafter"/>
</dbReference>
<evidence type="ECO:0000256" key="7">
    <source>
        <dbReference type="PIRSR" id="PIRSR624869-2"/>
    </source>
</evidence>
<dbReference type="InterPro" id="IPR009581">
    <property type="entry name" value="FAM20_C"/>
</dbReference>
<evidence type="ECO:0000256" key="2">
    <source>
        <dbReference type="ARBA" id="ARBA00006557"/>
    </source>
</evidence>
<sequence>MTKRHRLYLLLTLIALLVLLIFSTNFYFIRWLALEQEHPVPQQVRSRSLAPTVANESDVLMRAIGRTVSIQQLVETRVGKLKTVFKNKNPRYDPVKRGLVRSFGARAYNISTVWRVASGWPSGNEIYPQKDEKLGKVIRALQETQILRARNTPRGTQLKLVFDLAGKQSVLFKPSWYNRDTTLEGTVYSGKDRHNSEIVAFHLGAILNLRWTPIVVGRKVSLAEIYAIADDELRATMIKNDTRQCVYGKCHYCRPSETVCDSLEGGALEGALLLIIPGKFAKYRSPWQRTYQNGVSAEWERNDGYCAKVKEQLPLERLLDLIDAAVFDFLIQNGDRHHYETREDRVLLMDNGKGFGNAFKDHFDILAPLYQCCMIRRTTWDRLLMFSGGALTETLRELNEIDLLNPLLTKEHYIGLERRLLLIYATVELCREKYGSKVFK</sequence>
<accession>A0A1Q3FB93</accession>
<keyword evidence="5" id="KW-0325">Glycoprotein</keyword>
<evidence type="ECO:0000256" key="1">
    <source>
        <dbReference type="ARBA" id="ARBA00004555"/>
    </source>
</evidence>
<dbReference type="AlphaFoldDB" id="A0A1Q3FB93"/>
<dbReference type="GO" id="GO:0005524">
    <property type="term" value="F:ATP binding"/>
    <property type="evidence" value="ECO:0007669"/>
    <property type="project" value="UniProtKB-KW"/>
</dbReference>
<dbReference type="PANTHER" id="PTHR12450:SF14">
    <property type="entry name" value="GLYCOSAMINOGLYCAN XYLOSYLKINASE"/>
    <property type="match status" value="1"/>
</dbReference>
<feature type="transmembrane region" description="Helical" evidence="9">
    <location>
        <begin position="7"/>
        <end position="29"/>
    </location>
</feature>
<evidence type="ECO:0000256" key="4">
    <source>
        <dbReference type="ARBA" id="ARBA00023157"/>
    </source>
</evidence>
<dbReference type="GO" id="GO:0005794">
    <property type="term" value="C:Golgi apparatus"/>
    <property type="evidence" value="ECO:0007669"/>
    <property type="project" value="UniProtKB-SubCell"/>
</dbReference>
<feature type="binding site" evidence="7">
    <location>
        <position position="350"/>
    </location>
    <ligand>
        <name>ATP</name>
        <dbReference type="ChEBI" id="CHEBI:30616"/>
    </ligand>
</feature>